<protein>
    <recommendedName>
        <fullName evidence="1">RNase H type-1 domain-containing protein</fullName>
    </recommendedName>
</protein>
<evidence type="ECO:0000259" key="1">
    <source>
        <dbReference type="Pfam" id="PF13456"/>
    </source>
</evidence>
<proteinExistence type="predicted"/>
<organism evidence="2 3">
    <name type="scientific">Ilex paraguariensis</name>
    <name type="common">yerba mate</name>
    <dbReference type="NCBI Taxonomy" id="185542"/>
    <lineage>
        <taxon>Eukaryota</taxon>
        <taxon>Viridiplantae</taxon>
        <taxon>Streptophyta</taxon>
        <taxon>Embryophyta</taxon>
        <taxon>Tracheophyta</taxon>
        <taxon>Spermatophyta</taxon>
        <taxon>Magnoliopsida</taxon>
        <taxon>eudicotyledons</taxon>
        <taxon>Gunneridae</taxon>
        <taxon>Pentapetalae</taxon>
        <taxon>asterids</taxon>
        <taxon>campanulids</taxon>
        <taxon>Aquifoliales</taxon>
        <taxon>Aquifoliaceae</taxon>
        <taxon>Ilex</taxon>
    </lineage>
</organism>
<accession>A0ABC8UZQ3</accession>
<dbReference type="Proteomes" id="UP001642360">
    <property type="component" value="Unassembled WGS sequence"/>
</dbReference>
<dbReference type="PANTHER" id="PTHR47723:SF19">
    <property type="entry name" value="POLYNUCLEOTIDYL TRANSFERASE, RIBONUCLEASE H-LIKE SUPERFAMILY PROTEIN"/>
    <property type="match status" value="1"/>
</dbReference>
<dbReference type="SUPFAM" id="SSF53098">
    <property type="entry name" value="Ribonuclease H-like"/>
    <property type="match status" value="1"/>
</dbReference>
<dbReference type="PANTHER" id="PTHR47723">
    <property type="entry name" value="OS05G0353850 PROTEIN"/>
    <property type="match status" value="1"/>
</dbReference>
<keyword evidence="3" id="KW-1185">Reference proteome</keyword>
<dbReference type="InterPro" id="IPR044730">
    <property type="entry name" value="RNase_H-like_dom_plant"/>
</dbReference>
<dbReference type="EMBL" id="CAUOFW020009613">
    <property type="protein sequence ID" value="CAK9186572.1"/>
    <property type="molecule type" value="Genomic_DNA"/>
</dbReference>
<dbReference type="AlphaFoldDB" id="A0ABC8UZQ3"/>
<dbReference type="InterPro" id="IPR036397">
    <property type="entry name" value="RNaseH_sf"/>
</dbReference>
<dbReference type="InterPro" id="IPR053151">
    <property type="entry name" value="RNase_H-like"/>
</dbReference>
<feature type="domain" description="RNase H type-1" evidence="1">
    <location>
        <begin position="2"/>
        <end position="83"/>
    </location>
</feature>
<reference evidence="2 3" key="1">
    <citation type="submission" date="2024-02" db="EMBL/GenBank/DDBJ databases">
        <authorList>
            <person name="Vignale AGUSTIN F."/>
            <person name="Sosa J E."/>
            <person name="Modenutti C."/>
        </authorList>
    </citation>
    <scope>NUCLEOTIDE SEQUENCE [LARGE SCALE GENOMIC DNA]</scope>
</reference>
<gene>
    <name evidence="2" type="ORF">ILEXP_LOCUS57066</name>
</gene>
<dbReference type="InterPro" id="IPR002156">
    <property type="entry name" value="RNaseH_domain"/>
</dbReference>
<dbReference type="Pfam" id="PF13456">
    <property type="entry name" value="RVT_3"/>
    <property type="match status" value="1"/>
</dbReference>
<name>A0ABC8UZQ3_9AQUA</name>
<sequence length="133" mass="15226">MEAESRAMLDGLILLEDYGLSVYSFIIESDSQVLLDMLSGKIKVPWRLRELTNQISRRLSALSCTLVHTYREGNMVAGYLARKRVVDKAEFRTASPNSIPAQARTLILQDQIQLRSLRQKKCWVYLNPGVLRQ</sequence>
<dbReference type="InterPro" id="IPR012337">
    <property type="entry name" value="RNaseH-like_sf"/>
</dbReference>
<comment type="caution">
    <text evidence="2">The sequence shown here is derived from an EMBL/GenBank/DDBJ whole genome shotgun (WGS) entry which is preliminary data.</text>
</comment>
<evidence type="ECO:0000313" key="3">
    <source>
        <dbReference type="Proteomes" id="UP001642360"/>
    </source>
</evidence>
<dbReference type="CDD" id="cd06222">
    <property type="entry name" value="RNase_H_like"/>
    <property type="match status" value="1"/>
</dbReference>
<dbReference type="Gene3D" id="3.30.420.10">
    <property type="entry name" value="Ribonuclease H-like superfamily/Ribonuclease H"/>
    <property type="match status" value="1"/>
</dbReference>
<evidence type="ECO:0000313" key="2">
    <source>
        <dbReference type="EMBL" id="CAK9186572.1"/>
    </source>
</evidence>